<protein>
    <submittedName>
        <fullName evidence="1">Uncharacterized protein</fullName>
    </submittedName>
</protein>
<accession>A0ABS4H6Q8</accession>
<dbReference type="Proteomes" id="UP001519273">
    <property type="component" value="Unassembled WGS sequence"/>
</dbReference>
<evidence type="ECO:0000313" key="2">
    <source>
        <dbReference type="Proteomes" id="UP001519273"/>
    </source>
</evidence>
<dbReference type="RefSeq" id="WP_209852250.1">
    <property type="nucleotide sequence ID" value="NZ_CBCRVE010000004.1"/>
</dbReference>
<reference evidence="1 2" key="1">
    <citation type="submission" date="2021-03" db="EMBL/GenBank/DDBJ databases">
        <title>Genomic Encyclopedia of Type Strains, Phase IV (KMG-IV): sequencing the most valuable type-strain genomes for metagenomic binning, comparative biology and taxonomic classification.</title>
        <authorList>
            <person name="Goeker M."/>
        </authorList>
    </citation>
    <scope>NUCLEOTIDE SEQUENCE [LARGE SCALE GENOMIC DNA]</scope>
    <source>
        <strain evidence="1 2">DSM 23491</strain>
    </source>
</reference>
<evidence type="ECO:0000313" key="1">
    <source>
        <dbReference type="EMBL" id="MBP1938214.1"/>
    </source>
</evidence>
<name>A0ABS4H6Q8_9BACL</name>
<comment type="caution">
    <text evidence="1">The sequence shown here is derived from an EMBL/GenBank/DDBJ whole genome shotgun (WGS) entry which is preliminary data.</text>
</comment>
<organism evidence="1 2">
    <name type="scientific">Paenibacillus sediminis</name>
    <dbReference type="NCBI Taxonomy" id="664909"/>
    <lineage>
        <taxon>Bacteria</taxon>
        <taxon>Bacillati</taxon>
        <taxon>Bacillota</taxon>
        <taxon>Bacilli</taxon>
        <taxon>Bacillales</taxon>
        <taxon>Paenibacillaceae</taxon>
        <taxon>Paenibacillus</taxon>
    </lineage>
</organism>
<proteinExistence type="predicted"/>
<gene>
    <name evidence="1" type="ORF">J2Z20_003133</name>
</gene>
<keyword evidence="2" id="KW-1185">Reference proteome</keyword>
<dbReference type="EMBL" id="JAGGKP010000011">
    <property type="protein sequence ID" value="MBP1938214.1"/>
    <property type="molecule type" value="Genomic_DNA"/>
</dbReference>
<sequence length="73" mass="7998">MNNFVRKAVSFNVDNAHQRELYEWVTLQSVGNFSGYVKTVLYAAMTAKISGAPMATHVIASGDDDSDAMNDIL</sequence>